<dbReference type="InterPro" id="IPR048276">
    <property type="entry name" value="Phage_tail-like_C"/>
</dbReference>
<proteinExistence type="predicted"/>
<dbReference type="Pfam" id="PF20195">
    <property type="entry name" value="DUF6558"/>
    <property type="match status" value="1"/>
</dbReference>
<reference evidence="3 4" key="1">
    <citation type="submission" date="2018-01" db="EMBL/GenBank/DDBJ databases">
        <authorList>
            <person name="Gaut B.S."/>
            <person name="Morton B.R."/>
            <person name="Clegg M.T."/>
            <person name="Duvall M.R."/>
        </authorList>
    </citation>
    <scope>NUCLEOTIDE SEQUENCE [LARGE SCALE GENOMIC DNA]</scope>
    <source>
        <strain evidence="3">GP69</strain>
    </source>
</reference>
<evidence type="ECO:0000313" key="4">
    <source>
        <dbReference type="Proteomes" id="UP000236311"/>
    </source>
</evidence>
<evidence type="ECO:0000259" key="2">
    <source>
        <dbReference type="Pfam" id="PF20753"/>
    </source>
</evidence>
<evidence type="ECO:0008006" key="5">
    <source>
        <dbReference type="Google" id="ProtNLM"/>
    </source>
</evidence>
<accession>A0A2K4ZNJ1</accession>
<evidence type="ECO:0000259" key="1">
    <source>
        <dbReference type="Pfam" id="PF20195"/>
    </source>
</evidence>
<feature type="domain" description="DUF6558" evidence="1">
    <location>
        <begin position="2"/>
        <end position="136"/>
    </location>
</feature>
<dbReference type="Pfam" id="PF20753">
    <property type="entry name" value="DUF6558_C"/>
    <property type="match status" value="1"/>
</dbReference>
<feature type="domain" description="Phage tail-like C-terminal" evidence="2">
    <location>
        <begin position="138"/>
        <end position="252"/>
    </location>
</feature>
<keyword evidence="4" id="KW-1185">Reference proteome</keyword>
<dbReference type="EMBL" id="OFSM01000037">
    <property type="protein sequence ID" value="SOY32049.1"/>
    <property type="molecule type" value="Genomic_DNA"/>
</dbReference>
<evidence type="ECO:0000313" key="3">
    <source>
        <dbReference type="EMBL" id="SOY32049.1"/>
    </source>
</evidence>
<sequence>MIIGNFRASDYGLIIASFSYNEQFVDEIGMNVSTIEEFIGNNPVPTYIGQNFTDKLHLQITLIKNPYPLYNKLYFNEKDCRSVLRILTGINGYQWTKLITYELDEDLWYRARVNNVSYKRIGGHIAGIILDLECDSHFAWSKEYSITINAKANQHFYIYNNTDDLNNYIYPIVSIVPSYAGHITITNINDNWDTEIKNVKSNEKITVNSKCQIITSNKSHDLLLNDFNLKWFRLIPNKNEYVSNVDAKISMIFRVPRKVGFVV</sequence>
<protein>
    <recommendedName>
        <fullName evidence="5">Phage tail protein</fullName>
    </recommendedName>
</protein>
<organism evidence="3 4">
    <name type="scientific">Acetatifactor muris</name>
    <dbReference type="NCBI Taxonomy" id="879566"/>
    <lineage>
        <taxon>Bacteria</taxon>
        <taxon>Bacillati</taxon>
        <taxon>Bacillota</taxon>
        <taxon>Clostridia</taxon>
        <taxon>Lachnospirales</taxon>
        <taxon>Lachnospiraceae</taxon>
        <taxon>Acetatifactor</taxon>
    </lineage>
</organism>
<name>A0A2K4ZNJ1_9FIRM</name>
<dbReference type="AlphaFoldDB" id="A0A2K4ZNJ1"/>
<gene>
    <name evidence="3" type="ORF">AMURIS_04802</name>
</gene>
<dbReference type="InterPro" id="IPR046688">
    <property type="entry name" value="DUF6558_N"/>
</dbReference>
<dbReference type="Proteomes" id="UP000236311">
    <property type="component" value="Unassembled WGS sequence"/>
</dbReference>